<dbReference type="Proteomes" id="UP000054761">
    <property type="component" value="Unassembled WGS sequence"/>
</dbReference>
<dbReference type="STRING" id="454.Lisr_2315"/>
<name>A0A0W0V4E4_9GAMM</name>
<reference evidence="1 2" key="1">
    <citation type="submission" date="2015-11" db="EMBL/GenBank/DDBJ databases">
        <title>Genomic analysis of 38 Legionella species identifies large and diverse effector repertoires.</title>
        <authorList>
            <person name="Burstein D."/>
            <person name="Amaro F."/>
            <person name="Zusman T."/>
            <person name="Lifshitz Z."/>
            <person name="Cohen O."/>
            <person name="Gilbert J.A."/>
            <person name="Pupko T."/>
            <person name="Shuman H.A."/>
            <person name="Segal G."/>
        </authorList>
    </citation>
    <scope>NUCLEOTIDE SEQUENCE [LARGE SCALE GENOMIC DNA]</scope>
    <source>
        <strain evidence="1 2">Bercovier 4</strain>
    </source>
</reference>
<accession>A0A0W0V4E4</accession>
<evidence type="ECO:0000313" key="2">
    <source>
        <dbReference type="Proteomes" id="UP000054761"/>
    </source>
</evidence>
<proteinExistence type="predicted"/>
<organism evidence="1 2">
    <name type="scientific">Legionella israelensis</name>
    <dbReference type="NCBI Taxonomy" id="454"/>
    <lineage>
        <taxon>Bacteria</taxon>
        <taxon>Pseudomonadati</taxon>
        <taxon>Pseudomonadota</taxon>
        <taxon>Gammaproteobacteria</taxon>
        <taxon>Legionellales</taxon>
        <taxon>Legionellaceae</taxon>
        <taxon>Legionella</taxon>
    </lineage>
</organism>
<dbReference type="PATRIC" id="fig|454.4.peg.2531"/>
<gene>
    <name evidence="1" type="ORF">Lisr_2315</name>
</gene>
<dbReference type="EMBL" id="LNYH01000147">
    <property type="protein sequence ID" value="KTD14970.1"/>
    <property type="molecule type" value="Genomic_DNA"/>
</dbReference>
<evidence type="ECO:0000313" key="1">
    <source>
        <dbReference type="EMBL" id="KTD14970.1"/>
    </source>
</evidence>
<protein>
    <submittedName>
        <fullName evidence="1">Uncharacterized protein</fullName>
    </submittedName>
</protein>
<comment type="caution">
    <text evidence="1">The sequence shown here is derived from an EMBL/GenBank/DDBJ whole genome shotgun (WGS) entry which is preliminary data.</text>
</comment>
<dbReference type="AlphaFoldDB" id="A0A0W0V4E4"/>
<sequence length="56" mass="6589">MAAILKLALRNAHYLNYFSLHLLHFYLKKCHSARYLLKIACFLPLVTGKKKKDELK</sequence>
<keyword evidence="2" id="KW-1185">Reference proteome</keyword>